<keyword evidence="4" id="KW-1185">Reference proteome</keyword>
<dbReference type="InterPro" id="IPR000917">
    <property type="entry name" value="Sulfatase_N"/>
</dbReference>
<evidence type="ECO:0000256" key="1">
    <source>
        <dbReference type="ARBA" id="ARBA00008779"/>
    </source>
</evidence>
<name>A0ABS6F7A9_9FIRM</name>
<dbReference type="EMBL" id="JAHLQN010000001">
    <property type="protein sequence ID" value="MBU5626147.1"/>
    <property type="molecule type" value="Genomic_DNA"/>
</dbReference>
<dbReference type="InterPro" id="IPR050738">
    <property type="entry name" value="Sulfatase"/>
</dbReference>
<protein>
    <submittedName>
        <fullName evidence="3">Sulfatase-like hydrolase/transferase</fullName>
    </submittedName>
</protein>
<dbReference type="RefSeq" id="WP_216559181.1">
    <property type="nucleotide sequence ID" value="NZ_JAHLQN010000001.1"/>
</dbReference>
<reference evidence="3 4" key="1">
    <citation type="submission" date="2021-06" db="EMBL/GenBank/DDBJ databases">
        <authorList>
            <person name="Sun Q."/>
            <person name="Li D."/>
        </authorList>
    </citation>
    <scope>NUCLEOTIDE SEQUENCE [LARGE SCALE GENOMIC DNA]</scope>
    <source>
        <strain evidence="3 4">MSJ-2</strain>
    </source>
</reference>
<dbReference type="Proteomes" id="UP000787672">
    <property type="component" value="Unassembled WGS sequence"/>
</dbReference>
<organism evidence="3 4">
    <name type="scientific">Dysosmobacter acutus</name>
    <dbReference type="NCBI Taxonomy" id="2841504"/>
    <lineage>
        <taxon>Bacteria</taxon>
        <taxon>Bacillati</taxon>
        <taxon>Bacillota</taxon>
        <taxon>Clostridia</taxon>
        <taxon>Eubacteriales</taxon>
        <taxon>Oscillospiraceae</taxon>
        <taxon>Dysosmobacter</taxon>
    </lineage>
</organism>
<dbReference type="PANTHER" id="PTHR42693">
    <property type="entry name" value="ARYLSULFATASE FAMILY MEMBER"/>
    <property type="match status" value="1"/>
</dbReference>
<dbReference type="PANTHER" id="PTHR42693:SF33">
    <property type="entry name" value="ARYLSULFATASE"/>
    <property type="match status" value="1"/>
</dbReference>
<evidence type="ECO:0000259" key="2">
    <source>
        <dbReference type="Pfam" id="PF00884"/>
    </source>
</evidence>
<feature type="domain" description="Sulfatase N-terminal" evidence="2">
    <location>
        <begin position="4"/>
        <end position="333"/>
    </location>
</feature>
<accession>A0ABS6F7A9</accession>
<proteinExistence type="inferred from homology"/>
<comment type="caution">
    <text evidence="3">The sequence shown here is derived from an EMBL/GenBank/DDBJ whole genome shotgun (WGS) entry which is preliminary data.</text>
</comment>
<comment type="similarity">
    <text evidence="1">Belongs to the sulfatase family.</text>
</comment>
<dbReference type="Pfam" id="PF00884">
    <property type="entry name" value="Sulfatase"/>
    <property type="match status" value="1"/>
</dbReference>
<dbReference type="CDD" id="cd16148">
    <property type="entry name" value="sulfatase_like"/>
    <property type="match status" value="1"/>
</dbReference>
<sequence length="503" mass="58623">MKAIMIMFDSLNRGMLPPYGGTDIIAPNFERLAKHAATFDNFYAGSLPCMPARREIHTGRYNFLHRGWGPIELYDDSMPELLKKSGVYTHLVSDHWHYWEQGGSDYQTKYNSFEYARGKEGDPWKARVEWETPPHLYGRTDNCGRQEYINRHYMPREEDISIAQNFKHGLEFLDDNHSADNWFLQIEEFDPHEPYYVPDRFMELYEKEYHGRAFDWPQYHQVGFAGETEEEILHGIRKYYATVSMCDHYLGQVLDRMDQYGLWDDTMLIVNTDHGFLLTEHNWWGKICEPHYDELVHTPFFLWDPRSGARGVRRTALCQTIDIAPTLLEYFGVERPGDMLGIPLKETAASDKKIRDYALFGMHGFHVNVTDGRYVYMRAPLREQVDQLYDYLQTPTSYPGSITLEKMRKAEFVPPMSFTKGTPLIRLPGNAMGMISDDPESLYGPDGLYEGGNLLFDLETDPKQMHPYHDDAIEQRLAQAMADLMRQNDAPAEQYVRLGLEHK</sequence>
<evidence type="ECO:0000313" key="4">
    <source>
        <dbReference type="Proteomes" id="UP000787672"/>
    </source>
</evidence>
<evidence type="ECO:0000313" key="3">
    <source>
        <dbReference type="EMBL" id="MBU5626147.1"/>
    </source>
</evidence>
<gene>
    <name evidence="3" type="ORF">KQI82_04320</name>
</gene>